<sequence length="78" mass="9068">MRLAEPSCRNLVGGWHHPIHGSRCPSEQTWSWYSKERGLGCFPRWPCQCQSMDHWSWCQLHGQTSRASVVPCNRTTKL</sequence>
<organism evidence="1 2">
    <name type="scientific">Aphanomyces euteiches</name>
    <dbReference type="NCBI Taxonomy" id="100861"/>
    <lineage>
        <taxon>Eukaryota</taxon>
        <taxon>Sar</taxon>
        <taxon>Stramenopiles</taxon>
        <taxon>Oomycota</taxon>
        <taxon>Saprolegniomycetes</taxon>
        <taxon>Saprolegniales</taxon>
        <taxon>Verrucalvaceae</taxon>
        <taxon>Aphanomyces</taxon>
    </lineage>
</organism>
<keyword evidence="2" id="KW-1185">Reference proteome</keyword>
<accession>A0A6G0XCY7</accession>
<dbReference type="Proteomes" id="UP000481153">
    <property type="component" value="Unassembled WGS sequence"/>
</dbReference>
<gene>
    <name evidence="1" type="ORF">Ae201684_006064</name>
</gene>
<proteinExistence type="predicted"/>
<name>A0A6G0XCY7_9STRA</name>
<dbReference type="EMBL" id="VJMJ01000079">
    <property type="protein sequence ID" value="KAF0738073.1"/>
    <property type="molecule type" value="Genomic_DNA"/>
</dbReference>
<evidence type="ECO:0000313" key="1">
    <source>
        <dbReference type="EMBL" id="KAF0738073.1"/>
    </source>
</evidence>
<evidence type="ECO:0000313" key="2">
    <source>
        <dbReference type="Proteomes" id="UP000481153"/>
    </source>
</evidence>
<dbReference type="AlphaFoldDB" id="A0A6G0XCY7"/>
<protein>
    <submittedName>
        <fullName evidence="1">Uncharacterized protein</fullName>
    </submittedName>
</protein>
<reference evidence="1 2" key="1">
    <citation type="submission" date="2019-07" db="EMBL/GenBank/DDBJ databases">
        <title>Genomics analysis of Aphanomyces spp. identifies a new class of oomycete effector associated with host adaptation.</title>
        <authorList>
            <person name="Gaulin E."/>
        </authorList>
    </citation>
    <scope>NUCLEOTIDE SEQUENCE [LARGE SCALE GENOMIC DNA]</scope>
    <source>
        <strain evidence="1 2">ATCC 201684</strain>
    </source>
</reference>
<comment type="caution">
    <text evidence="1">The sequence shown here is derived from an EMBL/GenBank/DDBJ whole genome shotgun (WGS) entry which is preliminary data.</text>
</comment>